<gene>
    <name evidence="2" type="ORF">C8F04DRAFT_1389007</name>
</gene>
<accession>A0AAD6TEF5</accession>
<comment type="caution">
    <text evidence="2">The sequence shown here is derived from an EMBL/GenBank/DDBJ whole genome shotgun (WGS) entry which is preliminary data.</text>
</comment>
<reference evidence="2" key="1">
    <citation type="submission" date="2023-03" db="EMBL/GenBank/DDBJ databases">
        <title>Massive genome expansion in bonnet fungi (Mycena s.s.) driven by repeated elements and novel gene families across ecological guilds.</title>
        <authorList>
            <consortium name="Lawrence Berkeley National Laboratory"/>
            <person name="Harder C.B."/>
            <person name="Miyauchi S."/>
            <person name="Viragh M."/>
            <person name="Kuo A."/>
            <person name="Thoen E."/>
            <person name="Andreopoulos B."/>
            <person name="Lu D."/>
            <person name="Skrede I."/>
            <person name="Drula E."/>
            <person name="Henrissat B."/>
            <person name="Morin E."/>
            <person name="Kohler A."/>
            <person name="Barry K."/>
            <person name="LaButti K."/>
            <person name="Morin E."/>
            <person name="Salamov A."/>
            <person name="Lipzen A."/>
            <person name="Mereny Z."/>
            <person name="Hegedus B."/>
            <person name="Baldrian P."/>
            <person name="Stursova M."/>
            <person name="Weitz H."/>
            <person name="Taylor A."/>
            <person name="Grigoriev I.V."/>
            <person name="Nagy L.G."/>
            <person name="Martin F."/>
            <person name="Kauserud H."/>
        </authorList>
    </citation>
    <scope>NUCLEOTIDE SEQUENCE</scope>
    <source>
        <strain evidence="2">CBHHK200</strain>
    </source>
</reference>
<dbReference type="AlphaFoldDB" id="A0AAD6TEF5"/>
<feature type="compositionally biased region" description="Basic residues" evidence="1">
    <location>
        <begin position="148"/>
        <end position="160"/>
    </location>
</feature>
<proteinExistence type="predicted"/>
<evidence type="ECO:0000313" key="2">
    <source>
        <dbReference type="EMBL" id="KAJ7044684.1"/>
    </source>
</evidence>
<organism evidence="2 3">
    <name type="scientific">Mycena alexandri</name>
    <dbReference type="NCBI Taxonomy" id="1745969"/>
    <lineage>
        <taxon>Eukaryota</taxon>
        <taxon>Fungi</taxon>
        <taxon>Dikarya</taxon>
        <taxon>Basidiomycota</taxon>
        <taxon>Agaricomycotina</taxon>
        <taxon>Agaricomycetes</taxon>
        <taxon>Agaricomycetidae</taxon>
        <taxon>Agaricales</taxon>
        <taxon>Marasmiineae</taxon>
        <taxon>Mycenaceae</taxon>
        <taxon>Mycena</taxon>
    </lineage>
</organism>
<protein>
    <submittedName>
        <fullName evidence="2">Uncharacterized protein</fullName>
    </submittedName>
</protein>
<evidence type="ECO:0000313" key="3">
    <source>
        <dbReference type="Proteomes" id="UP001218188"/>
    </source>
</evidence>
<keyword evidence="3" id="KW-1185">Reference proteome</keyword>
<feature type="compositionally biased region" description="Low complexity" evidence="1">
    <location>
        <begin position="99"/>
        <end position="108"/>
    </location>
</feature>
<feature type="region of interest" description="Disordered" evidence="1">
    <location>
        <begin position="99"/>
        <end position="172"/>
    </location>
</feature>
<name>A0AAD6TEF5_9AGAR</name>
<dbReference type="Proteomes" id="UP001218188">
    <property type="component" value="Unassembled WGS sequence"/>
</dbReference>
<sequence length="172" mass="18890">MGSHGELGRFSLPPPVPHRPAIPAGHVCPVCGEHDTIRPHHYLHGADSIHHSAKIKRCELWGLPISTPRYVASFELGFLRVRCVFGCVVLGLAARPSSSSASRRSTFAPTPPAWHPTPTGNHSPTLATRERRPHGRRLASTRADKAKTPARHYRPRHLHGPHLGPHPPFPLP</sequence>
<dbReference type="EMBL" id="JARJCM010000006">
    <property type="protein sequence ID" value="KAJ7044684.1"/>
    <property type="molecule type" value="Genomic_DNA"/>
</dbReference>
<evidence type="ECO:0000256" key="1">
    <source>
        <dbReference type="SAM" id="MobiDB-lite"/>
    </source>
</evidence>